<evidence type="ECO:0000256" key="5">
    <source>
        <dbReference type="ARBA" id="ARBA00044547"/>
    </source>
</evidence>
<dbReference type="AlphaFoldDB" id="A0A820Q5J1"/>
<comment type="catalytic activity">
    <reaction evidence="14">
        <text>2 1-octadecanoyl-sn-glycero-3-phospho-(1'-sn-glycerol) = 1-octadecanoyl-sn-glycero-3-phospho-(3'-octadecanoyl-1'-sn-glycerol) + sn-glycero-3-phospho-(1'-sn-glycerol)</text>
        <dbReference type="Rhea" id="RHEA:77603"/>
        <dbReference type="ChEBI" id="CHEBI:64717"/>
        <dbReference type="ChEBI" id="CHEBI:72827"/>
        <dbReference type="ChEBI" id="CHEBI:232638"/>
    </reaction>
    <physiologicalReaction direction="left-to-right" evidence="14">
        <dbReference type="Rhea" id="RHEA:77604"/>
    </physiologicalReaction>
</comment>
<evidence type="ECO:0000256" key="10">
    <source>
        <dbReference type="ARBA" id="ARBA00050455"/>
    </source>
</evidence>
<dbReference type="GO" id="GO:0008474">
    <property type="term" value="F:palmitoyl-(protein) hydrolase activity"/>
    <property type="evidence" value="ECO:0007669"/>
    <property type="project" value="UniProtKB-EC"/>
</dbReference>
<comment type="catalytic activity">
    <reaction evidence="12">
        <text>2 1-hexadecanoyl-sn-glycero-3-phospho-(1'-sn-glycerol) = 1-hexadecanoyl-sn-glycero-3-phospho-(3'-hexadecanoyl-1'-sn-glycerol) + sn-glycero-3-phospho-(1'-sn-glycerol)</text>
        <dbReference type="Rhea" id="RHEA:77607"/>
        <dbReference type="ChEBI" id="CHEBI:64717"/>
        <dbReference type="ChEBI" id="CHEBI:75158"/>
        <dbReference type="ChEBI" id="CHEBI:232639"/>
    </reaction>
    <physiologicalReaction direction="left-to-right" evidence="12">
        <dbReference type="Rhea" id="RHEA:77608"/>
    </physiologicalReaction>
</comment>
<organism evidence="15 16">
    <name type="scientific">Adineta steineri</name>
    <dbReference type="NCBI Taxonomy" id="433720"/>
    <lineage>
        <taxon>Eukaryota</taxon>
        <taxon>Metazoa</taxon>
        <taxon>Spiralia</taxon>
        <taxon>Gnathifera</taxon>
        <taxon>Rotifera</taxon>
        <taxon>Eurotatoria</taxon>
        <taxon>Bdelloidea</taxon>
        <taxon>Adinetida</taxon>
        <taxon>Adinetidae</taxon>
        <taxon>Adineta</taxon>
    </lineage>
</organism>
<comment type="function">
    <text evidence="3">Exhibits palmitoyl protein thioesterase (S-depalmitoylation) activity in vitro and most likely plays a role in protein S-depalmitoylation.</text>
</comment>
<evidence type="ECO:0000256" key="2">
    <source>
        <dbReference type="ARBA" id="ARBA00023180"/>
    </source>
</evidence>
<dbReference type="PANTHER" id="PTHR15380">
    <property type="entry name" value="CEROID-LIPOFUSCINOSIS, NEURONAL 5"/>
    <property type="match status" value="1"/>
</dbReference>
<proteinExistence type="inferred from homology"/>
<evidence type="ECO:0000256" key="11">
    <source>
        <dbReference type="ARBA" id="ARBA00051022"/>
    </source>
</evidence>
<dbReference type="GO" id="GO:0007040">
    <property type="term" value="P:lysosome organization"/>
    <property type="evidence" value="ECO:0007669"/>
    <property type="project" value="TreeGrafter"/>
</dbReference>
<reference evidence="15" key="1">
    <citation type="submission" date="2021-02" db="EMBL/GenBank/DDBJ databases">
        <authorList>
            <person name="Nowell W R."/>
        </authorList>
    </citation>
    <scope>NUCLEOTIDE SEQUENCE</scope>
</reference>
<dbReference type="Pfam" id="PF15014">
    <property type="entry name" value="CLN5"/>
    <property type="match status" value="1"/>
</dbReference>
<evidence type="ECO:0000256" key="4">
    <source>
        <dbReference type="ARBA" id="ARBA00044532"/>
    </source>
</evidence>
<protein>
    <recommendedName>
        <fullName evidence="4">Bis(monoacylglycero)phosphate synthase CLN5</fullName>
    </recommendedName>
    <alternativeName>
        <fullName evidence="5">Ceroid-lipofuscinosis neuronal protein 5</fullName>
    </alternativeName>
    <alternativeName>
        <fullName evidence="7">Palmitoyl protein thioesterase CLN5</fullName>
    </alternativeName>
    <alternativeName>
        <fullName evidence="6">S-depalmitoylase CLN5</fullName>
    </alternativeName>
</protein>
<dbReference type="InterPro" id="IPR026138">
    <property type="entry name" value="CLN5"/>
</dbReference>
<dbReference type="Proteomes" id="UP000663881">
    <property type="component" value="Unassembled WGS sequence"/>
</dbReference>
<evidence type="ECO:0000256" key="14">
    <source>
        <dbReference type="ARBA" id="ARBA00051789"/>
    </source>
</evidence>
<comment type="caution">
    <text evidence="15">The sequence shown here is derived from an EMBL/GenBank/DDBJ whole genome shotgun (WGS) entry which is preliminary data.</text>
</comment>
<evidence type="ECO:0000256" key="12">
    <source>
        <dbReference type="ARBA" id="ARBA00051183"/>
    </source>
</evidence>
<gene>
    <name evidence="15" type="ORF">OKA104_LOCUS52115</name>
</gene>
<evidence type="ECO:0000256" key="13">
    <source>
        <dbReference type="ARBA" id="ARBA00051553"/>
    </source>
</evidence>
<dbReference type="GO" id="GO:0016798">
    <property type="term" value="F:hydrolase activity, acting on glycosyl bonds"/>
    <property type="evidence" value="ECO:0007669"/>
    <property type="project" value="TreeGrafter"/>
</dbReference>
<comment type="similarity">
    <text evidence="1">Belongs to the CLN5 family.</text>
</comment>
<sequence length="111" mass="13777">MYFDSYDCASFVIRGLNELYHYGAQILPNVHLNYTRLNIYSYEPVLLGTYDQIVHNQTLHNDFVDFYREFDSKKPNTEEWFKAFVEIYETFYLSKRFYFYYNNVYWYLKLK</sequence>
<dbReference type="GO" id="GO:0005765">
    <property type="term" value="C:lysosomal membrane"/>
    <property type="evidence" value="ECO:0007669"/>
    <property type="project" value="TreeGrafter"/>
</dbReference>
<keyword evidence="2" id="KW-0325">Glycoprotein</keyword>
<dbReference type="EMBL" id="CAJOAY010029642">
    <property type="protein sequence ID" value="CAF4413947.1"/>
    <property type="molecule type" value="Genomic_DNA"/>
</dbReference>
<comment type="catalytic activity">
    <reaction evidence="13">
        <text>2 1-acyl-sn-glycero-3-phospho-(1'-sn-glycerol) = 1-acyl-sn-glycero-3-phospho-(3'-acyl-sn-1'-glycerol) + sn-glycero-3-phospho-(1'-sn-glycerol)</text>
        <dbReference type="Rhea" id="RHEA:77619"/>
        <dbReference type="ChEBI" id="CHEBI:64717"/>
        <dbReference type="ChEBI" id="CHEBI:64840"/>
        <dbReference type="ChEBI" id="CHEBI:232628"/>
    </reaction>
    <physiologicalReaction direction="left-to-right" evidence="13">
        <dbReference type="Rhea" id="RHEA:77620"/>
    </physiologicalReaction>
</comment>
<accession>A0A820Q5J1</accession>
<evidence type="ECO:0000313" key="15">
    <source>
        <dbReference type="EMBL" id="CAF4413947.1"/>
    </source>
</evidence>
<evidence type="ECO:0000313" key="16">
    <source>
        <dbReference type="Proteomes" id="UP000663881"/>
    </source>
</evidence>
<evidence type="ECO:0000256" key="8">
    <source>
        <dbReference type="ARBA" id="ARBA00045492"/>
    </source>
</evidence>
<evidence type="ECO:0000256" key="3">
    <source>
        <dbReference type="ARBA" id="ARBA00044494"/>
    </source>
</evidence>
<name>A0A820Q5J1_9BILA</name>
<comment type="catalytic activity">
    <reaction evidence="9">
        <text>S-hexadecanoyl-L-cysteinyl-[protein] + H2O = L-cysteinyl-[protein] + hexadecanoate + H(+)</text>
        <dbReference type="Rhea" id="RHEA:19233"/>
        <dbReference type="Rhea" id="RHEA-COMP:10131"/>
        <dbReference type="Rhea" id="RHEA-COMP:11032"/>
        <dbReference type="ChEBI" id="CHEBI:7896"/>
        <dbReference type="ChEBI" id="CHEBI:15377"/>
        <dbReference type="ChEBI" id="CHEBI:15378"/>
        <dbReference type="ChEBI" id="CHEBI:29950"/>
        <dbReference type="ChEBI" id="CHEBI:74151"/>
        <dbReference type="EC" id="3.1.2.22"/>
    </reaction>
    <physiologicalReaction direction="left-to-right" evidence="9">
        <dbReference type="Rhea" id="RHEA:19234"/>
    </physiologicalReaction>
</comment>
<comment type="catalytic activity">
    <reaction evidence="11">
        <text>2 1-(9Z-octadecenoyl)-sn-glycero-3-phospho-(1'-sn-glycerol) = 1-(9Z-octadecenoyl)-sn-glycero-3-phospho-(3'-(9Z-octadecenoyl)-1'-sn-glycerol) + sn-glycero-3-phospho-(1'-sn-glycerol)</text>
        <dbReference type="Rhea" id="RHEA:77599"/>
        <dbReference type="ChEBI" id="CHEBI:64717"/>
        <dbReference type="ChEBI" id="CHEBI:72828"/>
        <dbReference type="ChEBI" id="CHEBI:232637"/>
    </reaction>
    <physiologicalReaction direction="left-to-right" evidence="11">
        <dbReference type="Rhea" id="RHEA:77600"/>
    </physiologicalReaction>
</comment>
<feature type="non-terminal residue" evidence="15">
    <location>
        <position position="111"/>
    </location>
</feature>
<evidence type="ECO:0000256" key="6">
    <source>
        <dbReference type="ARBA" id="ARBA00044556"/>
    </source>
</evidence>
<dbReference type="PANTHER" id="PTHR15380:SF2">
    <property type="entry name" value="CEROID-LIPOFUSCINOSIS NEURONAL PROTEIN 5"/>
    <property type="match status" value="1"/>
</dbReference>
<comment type="function">
    <text evidence="8">Catalyzes the synthesis of bis(monoacylglycero)phosphate (BMP) via transacylation of 2 molecules of lysophosphatidylglycerol (LPG). BMP also known as lysobisphosphatidic acid plays a key role in the formation of intraluminal vesicles and in maintaining intracellular cholesterol homeostasis. Can use only LPG as the exclusive lysophospholipid acyl donor for base exchange and displays BMP synthase activity towards various LPGs (LPG 14:0, LPG 16:0, LPG 18:0, LPG 18:1) with a higher preference for longer chain lengths. Plays a role in influencing the retrograde trafficking of lysosomal sorting receptors SORT1 and IGF2R from the endosomes to the trans-Golgi network by controlling the recruitment of retromer complex to the endosomal membrane. Regulates the localization and activation of RAB7A which is required to recruit the retromer complex to the endosomal membrane.</text>
</comment>
<comment type="catalytic activity">
    <reaction evidence="10">
        <text>2 1-tetradecanoyl-sn-glycero-3-phospho-(1'-sn-glycerol) = 1-tetradecanoyl-sn-glycero-3-phospho-(3'-tetradecanoyl-1'-sn-glycerol) + sn-glycero-3-phospho-(1'-sn-glycerol)</text>
        <dbReference type="Rhea" id="RHEA:77611"/>
        <dbReference type="ChEBI" id="CHEBI:64717"/>
        <dbReference type="ChEBI" id="CHEBI:72826"/>
        <dbReference type="ChEBI" id="CHEBI:232640"/>
    </reaction>
    <physiologicalReaction direction="left-to-right" evidence="10">
        <dbReference type="Rhea" id="RHEA:77612"/>
    </physiologicalReaction>
</comment>
<evidence type="ECO:0000256" key="9">
    <source>
        <dbReference type="ARBA" id="ARBA00047409"/>
    </source>
</evidence>
<evidence type="ECO:0000256" key="1">
    <source>
        <dbReference type="ARBA" id="ARBA00007028"/>
    </source>
</evidence>
<evidence type="ECO:0000256" key="7">
    <source>
        <dbReference type="ARBA" id="ARBA00044557"/>
    </source>
</evidence>